<keyword evidence="1" id="KW-0472">Membrane</keyword>
<evidence type="ECO:0000256" key="1">
    <source>
        <dbReference type="PROSITE-ProRule" id="PRU00473"/>
    </source>
</evidence>
<gene>
    <name evidence="4" type="ORF">N177_0716</name>
</gene>
<sequence>MNRRFFLAGAALAVTAPGLAFAQDRNAPSAAQIMRQLEAAPRGRVRPEERVTVEEFRRRPDLRRSAPSIDIQAINFHFGSAEIPRSEYRKVREIADALSRIGRRRRGARFLLEGHTDAVGSRESNQVLSERRAASLKRVLVAEFGISPRIIETVGYGEDFLLVDTPREEWRNRRVTIRRIDEFVR</sequence>
<feature type="signal peptide" evidence="2">
    <location>
        <begin position="1"/>
        <end position="22"/>
    </location>
</feature>
<dbReference type="OrthoDB" id="9792021at2"/>
<feature type="chain" id="PRO_5004725394" description="OmpA-like domain-containing protein" evidence="2">
    <location>
        <begin position="23"/>
        <end position="185"/>
    </location>
</feature>
<dbReference type="PANTHER" id="PTHR30329">
    <property type="entry name" value="STATOR ELEMENT OF FLAGELLAR MOTOR COMPLEX"/>
    <property type="match status" value="1"/>
</dbReference>
<protein>
    <recommendedName>
        <fullName evidence="3">OmpA-like domain-containing protein</fullName>
    </recommendedName>
</protein>
<dbReference type="CDD" id="cd07185">
    <property type="entry name" value="OmpA_C-like"/>
    <property type="match status" value="1"/>
</dbReference>
<proteinExistence type="predicted"/>
<dbReference type="PROSITE" id="PS51123">
    <property type="entry name" value="OMPA_2"/>
    <property type="match status" value="1"/>
</dbReference>
<dbReference type="Gene3D" id="3.30.1330.60">
    <property type="entry name" value="OmpA-like domain"/>
    <property type="match status" value="1"/>
</dbReference>
<dbReference type="Proteomes" id="UP000017819">
    <property type="component" value="Unassembled WGS sequence"/>
</dbReference>
<dbReference type="RefSeq" id="WP_023430865.1">
    <property type="nucleotide sequence ID" value="NZ_AWXZ01000013.1"/>
</dbReference>
<comment type="caution">
    <text evidence="4">The sequence shown here is derived from an EMBL/GenBank/DDBJ whole genome shotgun (WGS) entry which is preliminary data.</text>
</comment>
<feature type="domain" description="OmpA-like" evidence="3">
    <location>
        <begin position="63"/>
        <end position="183"/>
    </location>
</feature>
<evidence type="ECO:0000313" key="4">
    <source>
        <dbReference type="EMBL" id="ESR26932.1"/>
    </source>
</evidence>
<dbReference type="SUPFAM" id="SSF103088">
    <property type="entry name" value="OmpA-like"/>
    <property type="match status" value="1"/>
</dbReference>
<reference evidence="4 5" key="1">
    <citation type="journal article" date="2014" name="Genome Announc.">
        <title>Draft Genome Sequence of Lutibaculum baratangense Strain AMV1T, Isolated from a Mud Volcano in Andamans, India.</title>
        <authorList>
            <person name="Singh A."/>
            <person name="Sreenivas A."/>
            <person name="Sathyanarayana Reddy G."/>
            <person name="Pinnaka A.K."/>
            <person name="Shivaji S."/>
        </authorList>
    </citation>
    <scope>NUCLEOTIDE SEQUENCE [LARGE SCALE GENOMIC DNA]</scope>
    <source>
        <strain evidence="4 5">AMV1</strain>
    </source>
</reference>
<dbReference type="GO" id="GO:0016020">
    <property type="term" value="C:membrane"/>
    <property type="evidence" value="ECO:0007669"/>
    <property type="project" value="UniProtKB-UniRule"/>
</dbReference>
<accession>V4R4S3</accession>
<evidence type="ECO:0000313" key="5">
    <source>
        <dbReference type="Proteomes" id="UP000017819"/>
    </source>
</evidence>
<dbReference type="PATRIC" id="fig|631454.5.peg.706"/>
<keyword evidence="2" id="KW-0732">Signal</keyword>
<name>V4R4S3_9HYPH</name>
<dbReference type="Pfam" id="PF00691">
    <property type="entry name" value="OmpA"/>
    <property type="match status" value="1"/>
</dbReference>
<keyword evidence="5" id="KW-1185">Reference proteome</keyword>
<dbReference type="eggNOG" id="COG2885">
    <property type="taxonomic scope" value="Bacteria"/>
</dbReference>
<dbReference type="InterPro" id="IPR006665">
    <property type="entry name" value="OmpA-like"/>
</dbReference>
<evidence type="ECO:0000256" key="2">
    <source>
        <dbReference type="SAM" id="SignalP"/>
    </source>
</evidence>
<dbReference type="EMBL" id="AWXZ01000013">
    <property type="protein sequence ID" value="ESR26932.1"/>
    <property type="molecule type" value="Genomic_DNA"/>
</dbReference>
<dbReference type="PANTHER" id="PTHR30329:SF21">
    <property type="entry name" value="LIPOPROTEIN YIAD-RELATED"/>
    <property type="match status" value="1"/>
</dbReference>
<evidence type="ECO:0000259" key="3">
    <source>
        <dbReference type="PROSITE" id="PS51123"/>
    </source>
</evidence>
<dbReference type="InterPro" id="IPR036737">
    <property type="entry name" value="OmpA-like_sf"/>
</dbReference>
<dbReference type="InterPro" id="IPR050330">
    <property type="entry name" value="Bact_OuterMem_StrucFunc"/>
</dbReference>
<organism evidence="4 5">
    <name type="scientific">Lutibaculum baratangense AMV1</name>
    <dbReference type="NCBI Taxonomy" id="631454"/>
    <lineage>
        <taxon>Bacteria</taxon>
        <taxon>Pseudomonadati</taxon>
        <taxon>Pseudomonadota</taxon>
        <taxon>Alphaproteobacteria</taxon>
        <taxon>Hyphomicrobiales</taxon>
        <taxon>Tepidamorphaceae</taxon>
        <taxon>Lutibaculum</taxon>
    </lineage>
</organism>
<dbReference type="STRING" id="631454.N177_0716"/>
<dbReference type="AlphaFoldDB" id="V4R4S3"/>